<proteinExistence type="predicted"/>
<feature type="domain" description="Chlorhexidine efflux transporter" evidence="2">
    <location>
        <begin position="72"/>
        <end position="134"/>
    </location>
</feature>
<keyword evidence="1" id="KW-1133">Transmembrane helix</keyword>
<name>A0A1I6X8Q8_9RHOB</name>
<evidence type="ECO:0000259" key="2">
    <source>
        <dbReference type="Pfam" id="PF05232"/>
    </source>
</evidence>
<dbReference type="RefSeq" id="WP_027263088.1">
    <property type="nucleotide sequence ID" value="NZ_FPAW01000001.1"/>
</dbReference>
<dbReference type="InterPro" id="IPR058208">
    <property type="entry name" value="PACE"/>
</dbReference>
<evidence type="ECO:0000256" key="1">
    <source>
        <dbReference type="SAM" id="Phobius"/>
    </source>
</evidence>
<dbReference type="Proteomes" id="UP000182466">
    <property type="component" value="Unassembled WGS sequence"/>
</dbReference>
<accession>A0A1I6X8Q8</accession>
<gene>
    <name evidence="3" type="ORF">SAMN05216236_101142</name>
</gene>
<dbReference type="Pfam" id="PF05232">
    <property type="entry name" value="BTP"/>
    <property type="match status" value="2"/>
</dbReference>
<protein>
    <submittedName>
        <fullName evidence="3">Uncharacterized membrane protein</fullName>
    </submittedName>
</protein>
<dbReference type="InterPro" id="IPR007896">
    <property type="entry name" value="BTP_bacteria"/>
</dbReference>
<dbReference type="STRING" id="999627.SAMN05216236_101142"/>
<evidence type="ECO:0000313" key="3">
    <source>
        <dbReference type="EMBL" id="SFT34677.1"/>
    </source>
</evidence>
<dbReference type="eggNOG" id="COG4125">
    <property type="taxonomic scope" value="Bacteria"/>
</dbReference>
<feature type="transmembrane region" description="Helical" evidence="1">
    <location>
        <begin position="78"/>
        <end position="98"/>
    </location>
</feature>
<organism evidence="3 4">
    <name type="scientific">Sedimentitalea nanhaiensis</name>
    <dbReference type="NCBI Taxonomy" id="999627"/>
    <lineage>
        <taxon>Bacteria</taxon>
        <taxon>Pseudomonadati</taxon>
        <taxon>Pseudomonadota</taxon>
        <taxon>Alphaproteobacteria</taxon>
        <taxon>Rhodobacterales</taxon>
        <taxon>Paracoccaceae</taxon>
        <taxon>Sedimentitalea</taxon>
    </lineage>
</organism>
<feature type="domain" description="Chlorhexidine efflux transporter" evidence="2">
    <location>
        <begin position="2"/>
        <end position="61"/>
    </location>
</feature>
<feature type="transmembrane region" description="Helical" evidence="1">
    <location>
        <begin position="37"/>
        <end position="58"/>
    </location>
</feature>
<dbReference type="AlphaFoldDB" id="A0A1I6X8Q8"/>
<feature type="transmembrane region" description="Helical" evidence="1">
    <location>
        <begin position="104"/>
        <end position="129"/>
    </location>
</feature>
<dbReference type="NCBIfam" id="NF033664">
    <property type="entry name" value="PACE_transport"/>
    <property type="match status" value="1"/>
</dbReference>
<dbReference type="OrthoDB" id="1631120at2"/>
<feature type="transmembrane region" description="Helical" evidence="1">
    <location>
        <begin position="12"/>
        <end position="31"/>
    </location>
</feature>
<keyword evidence="1" id="KW-0472">Membrane</keyword>
<keyword evidence="4" id="KW-1185">Reference proteome</keyword>
<keyword evidence="1" id="KW-0812">Transmembrane</keyword>
<sequence>MRTTADRIRHAISFELIGLALITPLGAWAFGMAVYDIGVVAVVSATLATGWNYAYNLLFDRSLMHLTGSTRKSLRLRVLHAVLFETGLLLVLIPFIAWNLGVTLAQAFVMDLSFAVFYLVYAFAFNWAYDLIFPDPGVRRVSATEG</sequence>
<dbReference type="EMBL" id="FPAW01000001">
    <property type="protein sequence ID" value="SFT34677.1"/>
    <property type="molecule type" value="Genomic_DNA"/>
</dbReference>
<evidence type="ECO:0000313" key="4">
    <source>
        <dbReference type="Proteomes" id="UP000182466"/>
    </source>
</evidence>
<reference evidence="3 4" key="1">
    <citation type="submission" date="2016-10" db="EMBL/GenBank/DDBJ databases">
        <authorList>
            <person name="de Groot N.N."/>
        </authorList>
    </citation>
    <scope>NUCLEOTIDE SEQUENCE [LARGE SCALE GENOMIC DNA]</scope>
    <source>
        <strain evidence="3 4">CGMCC 1.10959</strain>
    </source>
</reference>